<dbReference type="AlphaFoldDB" id="A0A8J7SD80"/>
<evidence type="ECO:0000313" key="11">
    <source>
        <dbReference type="Proteomes" id="UP000673975"/>
    </source>
</evidence>
<organism evidence="10 11">
    <name type="scientific">Natronogracilivirga saccharolytica</name>
    <dbReference type="NCBI Taxonomy" id="2812953"/>
    <lineage>
        <taxon>Bacteria</taxon>
        <taxon>Pseudomonadati</taxon>
        <taxon>Balneolota</taxon>
        <taxon>Balneolia</taxon>
        <taxon>Balneolales</taxon>
        <taxon>Cyclonatronaceae</taxon>
        <taxon>Natronogracilivirga</taxon>
    </lineage>
</organism>
<dbReference type="PANTHER" id="PTHR32309">
    <property type="entry name" value="TYROSINE-PROTEIN KINASE"/>
    <property type="match status" value="1"/>
</dbReference>
<gene>
    <name evidence="10" type="ORF">NATSA_14660</name>
</gene>
<comment type="subcellular location">
    <subcellularLocation>
        <location evidence="1">Cell membrane</location>
        <topology evidence="1">Multi-pass membrane protein</topology>
    </subcellularLocation>
</comment>
<dbReference type="InterPro" id="IPR003856">
    <property type="entry name" value="LPS_length_determ_N"/>
</dbReference>
<feature type="transmembrane region" description="Helical" evidence="7">
    <location>
        <begin position="354"/>
        <end position="374"/>
    </location>
</feature>
<keyword evidence="4 7" id="KW-1133">Transmembrane helix</keyword>
<feature type="domain" description="Polysaccharide chain length determinant N-terminal" evidence="8">
    <location>
        <begin position="8"/>
        <end position="105"/>
    </location>
</feature>
<dbReference type="GO" id="GO:0004713">
    <property type="term" value="F:protein tyrosine kinase activity"/>
    <property type="evidence" value="ECO:0007669"/>
    <property type="project" value="TreeGrafter"/>
</dbReference>
<evidence type="ECO:0000259" key="9">
    <source>
        <dbReference type="Pfam" id="PF13807"/>
    </source>
</evidence>
<evidence type="ECO:0000256" key="3">
    <source>
        <dbReference type="ARBA" id="ARBA00022692"/>
    </source>
</evidence>
<feature type="coiled-coil region" evidence="6">
    <location>
        <begin position="166"/>
        <end position="277"/>
    </location>
</feature>
<dbReference type="EMBL" id="JAFIDN010000017">
    <property type="protein sequence ID" value="MBP3193916.1"/>
    <property type="molecule type" value="Genomic_DNA"/>
</dbReference>
<dbReference type="GO" id="GO:0005886">
    <property type="term" value="C:plasma membrane"/>
    <property type="evidence" value="ECO:0007669"/>
    <property type="project" value="UniProtKB-SubCell"/>
</dbReference>
<dbReference type="Pfam" id="PF13807">
    <property type="entry name" value="GNVR"/>
    <property type="match status" value="1"/>
</dbReference>
<evidence type="ECO:0000256" key="6">
    <source>
        <dbReference type="SAM" id="Coils"/>
    </source>
</evidence>
<proteinExistence type="predicted"/>
<accession>A0A8J7SD80</accession>
<evidence type="ECO:0000256" key="4">
    <source>
        <dbReference type="ARBA" id="ARBA00022989"/>
    </source>
</evidence>
<keyword evidence="6" id="KW-0175">Coiled coil</keyword>
<dbReference type="Pfam" id="PF02706">
    <property type="entry name" value="Wzz"/>
    <property type="match status" value="1"/>
</dbReference>
<evidence type="ECO:0000256" key="7">
    <source>
        <dbReference type="SAM" id="Phobius"/>
    </source>
</evidence>
<dbReference type="PANTHER" id="PTHR32309:SF13">
    <property type="entry name" value="FERRIC ENTEROBACTIN TRANSPORT PROTEIN FEPE"/>
    <property type="match status" value="1"/>
</dbReference>
<dbReference type="InterPro" id="IPR050445">
    <property type="entry name" value="Bact_polysacc_biosynth/exp"/>
</dbReference>
<evidence type="ECO:0008006" key="12">
    <source>
        <dbReference type="Google" id="ProtNLM"/>
    </source>
</evidence>
<protein>
    <recommendedName>
        <fullName evidence="12">Polysaccharide chain length determinant N-terminal domain-containing protein</fullName>
    </recommendedName>
</protein>
<dbReference type="RefSeq" id="WP_210513375.1">
    <property type="nucleotide sequence ID" value="NZ_JAFIDN010000017.1"/>
</dbReference>
<evidence type="ECO:0000256" key="2">
    <source>
        <dbReference type="ARBA" id="ARBA00022475"/>
    </source>
</evidence>
<feature type="domain" description="Tyrosine-protein kinase G-rich" evidence="9">
    <location>
        <begin position="301"/>
        <end position="376"/>
    </location>
</feature>
<keyword evidence="2" id="KW-1003">Cell membrane</keyword>
<comment type="caution">
    <text evidence="10">The sequence shown here is derived from an EMBL/GenBank/DDBJ whole genome shotgun (WGS) entry which is preliminary data.</text>
</comment>
<feature type="transmembrane region" description="Helical" evidence="7">
    <location>
        <begin position="25"/>
        <end position="44"/>
    </location>
</feature>
<evidence type="ECO:0000259" key="8">
    <source>
        <dbReference type="Pfam" id="PF02706"/>
    </source>
</evidence>
<evidence type="ECO:0000313" key="10">
    <source>
        <dbReference type="EMBL" id="MBP3193916.1"/>
    </source>
</evidence>
<reference evidence="10" key="1">
    <citation type="submission" date="2021-02" db="EMBL/GenBank/DDBJ databases">
        <title>Natronogracilivirga saccharolytica gen. nov. sp. nov. a new anaerobic, haloalkiliphilic carbohydrate-fermenting bacterium from soda lake and proposing of Cyclonatronumiaceae fam. nov. in the phylum Balneolaeota.</title>
        <authorList>
            <person name="Zhilina T.N."/>
            <person name="Sorokin D.Y."/>
            <person name="Zavarzina D.G."/>
            <person name="Toshchakov S.V."/>
            <person name="Kublanov I.V."/>
        </authorList>
    </citation>
    <scope>NUCLEOTIDE SEQUENCE</scope>
    <source>
        <strain evidence="10">Z-1702</strain>
    </source>
</reference>
<evidence type="ECO:0000256" key="1">
    <source>
        <dbReference type="ARBA" id="ARBA00004651"/>
    </source>
</evidence>
<dbReference type="InterPro" id="IPR032807">
    <property type="entry name" value="GNVR"/>
</dbReference>
<dbReference type="Proteomes" id="UP000673975">
    <property type="component" value="Unassembled WGS sequence"/>
</dbReference>
<keyword evidence="3 7" id="KW-0812">Transmembrane</keyword>
<sequence length="413" mass="48049">MSKEAKKDEIQLLDALIVLAKDKWLVFKIVFSVTLIALIISLIWPQTYKSSATVLPPDQQQTFSGIAGMLGGMVPMNLGTEPQVNPEAMLTILNSRSMRVALIDEFDLYEVYESDIIEELLLKLEQNVSIEESREGGFGFNPITSIRISITDREPELAQAMTRFMVERLEETVNELNRMNAFEQYDILAERYERNVRELEEAELALKEFQETYGLIEVEKQAEAIIDNLADIKSQMIETEIAMNVMRESVSENNPELRNLRRTYRELDKKYNELVQKSDQEARTADVVHPILDMPELALQYYRLYREVTVQNTIYETIYPQYDFQLTIAEADKRGVQVLDEAHLPTYKDAPKRAFIVLGGMVFSIFVSFMLVFYRHTMAVGRETNSARYQQIRELQENLRFSFRRKKNNNEDR</sequence>
<keyword evidence="11" id="KW-1185">Reference proteome</keyword>
<evidence type="ECO:0000256" key="5">
    <source>
        <dbReference type="ARBA" id="ARBA00023136"/>
    </source>
</evidence>
<name>A0A8J7SD80_9BACT</name>
<keyword evidence="5 7" id="KW-0472">Membrane</keyword>